<keyword evidence="2" id="KW-1185">Reference proteome</keyword>
<evidence type="ECO:0000313" key="2">
    <source>
        <dbReference type="Proteomes" id="UP001168528"/>
    </source>
</evidence>
<accession>A0ABT8RIC8</accession>
<sequence>MTKLIKSPVTADKILELWKFGKVPDWRPLETEHEKHEWLRACLDWTGLPTTSIGKFNYRIDSNQVVEEIDFYCLIGEVFFGYRGYFGFGPHAFEDCFIEIYNHVKGQPLVSPGARVTIVDHQHLADILNESYPTHFSNIIEVFTKYGFEVNLE</sequence>
<reference evidence="1" key="1">
    <citation type="submission" date="2023-07" db="EMBL/GenBank/DDBJ databases">
        <title>The genome sequence of Rhodocytophaga aerolata KACC 12507.</title>
        <authorList>
            <person name="Zhang X."/>
        </authorList>
    </citation>
    <scope>NUCLEOTIDE SEQUENCE</scope>
    <source>
        <strain evidence="1">KACC 12507</strain>
    </source>
</reference>
<proteinExistence type="predicted"/>
<gene>
    <name evidence="1" type="ORF">Q0590_36670</name>
</gene>
<dbReference type="Proteomes" id="UP001168528">
    <property type="component" value="Unassembled WGS sequence"/>
</dbReference>
<dbReference type="EMBL" id="JAUKPO010000106">
    <property type="protein sequence ID" value="MDO1451861.1"/>
    <property type="molecule type" value="Genomic_DNA"/>
</dbReference>
<organism evidence="1 2">
    <name type="scientific">Rhodocytophaga aerolata</name>
    <dbReference type="NCBI Taxonomy" id="455078"/>
    <lineage>
        <taxon>Bacteria</taxon>
        <taxon>Pseudomonadati</taxon>
        <taxon>Bacteroidota</taxon>
        <taxon>Cytophagia</taxon>
        <taxon>Cytophagales</taxon>
        <taxon>Rhodocytophagaceae</taxon>
        <taxon>Rhodocytophaga</taxon>
    </lineage>
</organism>
<protein>
    <recommendedName>
        <fullName evidence="3">Barstar family protein</fullName>
    </recommendedName>
</protein>
<comment type="caution">
    <text evidence="1">The sequence shown here is derived from an EMBL/GenBank/DDBJ whole genome shotgun (WGS) entry which is preliminary data.</text>
</comment>
<evidence type="ECO:0000313" key="1">
    <source>
        <dbReference type="EMBL" id="MDO1451861.1"/>
    </source>
</evidence>
<evidence type="ECO:0008006" key="3">
    <source>
        <dbReference type="Google" id="ProtNLM"/>
    </source>
</evidence>
<name>A0ABT8RIC8_9BACT</name>
<dbReference type="RefSeq" id="WP_302042656.1">
    <property type="nucleotide sequence ID" value="NZ_JAUKPO010000106.1"/>
</dbReference>